<name>A0A6A3K1T0_9STRA</name>
<dbReference type="PANTHER" id="PTHR13375:SF3">
    <property type="entry name" value="THO COMPLEX SUBUNIT 5 HOMOLOG"/>
    <property type="match status" value="1"/>
</dbReference>
<keyword evidence="3" id="KW-0539">Nucleus</keyword>
<dbReference type="Pfam" id="PF09766">
    <property type="entry name" value="FmiP_Thoc5"/>
    <property type="match status" value="1"/>
</dbReference>
<dbReference type="GO" id="GO:0006406">
    <property type="term" value="P:mRNA export from nucleus"/>
    <property type="evidence" value="ECO:0007669"/>
    <property type="project" value="TreeGrafter"/>
</dbReference>
<sequence length="281" mass="31606">MDKIEFADGDVPIKVDVDVHRRHLDQLTQEPHARKSLQRSLRRSRSRSPRWRTPRRPSTFLNTLHDHLAGVEAATAGLQEYMGEPVTAQRNRHHAAGVELPIPLYALYCELEAYQTAIGLCLARRRRNVERLVRLRSVRAGRSWRDDDNYISEYEQYDSYTSTAPWADLGENRNPTLAEIATFPSYDNSSYGNCAAPTFNLTCSPVFGDDATSVAPDAHRRMETIMNTNTPKNAREAPAHGALGVGLTCTEPMLIVSAQLIAAVRRLIRDVMLNTPVQQDP</sequence>
<feature type="region of interest" description="Disordered" evidence="4">
    <location>
        <begin position="28"/>
        <end position="57"/>
    </location>
</feature>
<dbReference type="InterPro" id="IPR019163">
    <property type="entry name" value="THO_Thoc5"/>
</dbReference>
<dbReference type="AlphaFoldDB" id="A0A6A3K1T0"/>
<accession>A0A6A3K1T0</accession>
<organism evidence="5 6">
    <name type="scientific">Phytophthora rubi</name>
    <dbReference type="NCBI Taxonomy" id="129364"/>
    <lineage>
        <taxon>Eukaryota</taxon>
        <taxon>Sar</taxon>
        <taxon>Stramenopiles</taxon>
        <taxon>Oomycota</taxon>
        <taxon>Peronosporomycetes</taxon>
        <taxon>Peronosporales</taxon>
        <taxon>Peronosporaceae</taxon>
        <taxon>Phytophthora</taxon>
    </lineage>
</organism>
<reference evidence="5 6" key="1">
    <citation type="submission" date="2018-09" db="EMBL/GenBank/DDBJ databases">
        <title>Genomic investigation of the strawberry pathogen Phytophthora fragariae indicates pathogenicity is determined by transcriptional variation in three key races.</title>
        <authorList>
            <person name="Adams T.M."/>
            <person name="Armitage A.D."/>
            <person name="Sobczyk M.K."/>
            <person name="Bates H.J."/>
            <person name="Dunwell J.M."/>
            <person name="Nellist C.F."/>
            <person name="Harrison R.J."/>
        </authorList>
    </citation>
    <scope>NUCLEOTIDE SEQUENCE [LARGE SCALE GENOMIC DNA]</scope>
    <source>
        <strain evidence="5 6">SCRP249</strain>
    </source>
</reference>
<comment type="caution">
    <text evidence="5">The sequence shown here is derived from an EMBL/GenBank/DDBJ whole genome shotgun (WGS) entry which is preliminary data.</text>
</comment>
<gene>
    <name evidence="5" type="ORF">PR001_g18622</name>
</gene>
<protein>
    <submittedName>
        <fullName evidence="5">Uncharacterized protein</fullName>
    </submittedName>
</protein>
<evidence type="ECO:0000256" key="4">
    <source>
        <dbReference type="SAM" id="MobiDB-lite"/>
    </source>
</evidence>
<evidence type="ECO:0000313" key="6">
    <source>
        <dbReference type="Proteomes" id="UP000429607"/>
    </source>
</evidence>
<dbReference type="GO" id="GO:0000445">
    <property type="term" value="C:THO complex part of transcription export complex"/>
    <property type="evidence" value="ECO:0007669"/>
    <property type="project" value="TreeGrafter"/>
</dbReference>
<evidence type="ECO:0000313" key="5">
    <source>
        <dbReference type="EMBL" id="KAE9001051.1"/>
    </source>
</evidence>
<comment type="subcellular location">
    <subcellularLocation>
        <location evidence="1">Nucleus</location>
    </subcellularLocation>
</comment>
<evidence type="ECO:0000256" key="2">
    <source>
        <dbReference type="ARBA" id="ARBA00008044"/>
    </source>
</evidence>
<proteinExistence type="inferred from homology"/>
<evidence type="ECO:0000256" key="3">
    <source>
        <dbReference type="ARBA" id="ARBA00023242"/>
    </source>
</evidence>
<dbReference type="EMBL" id="QXFV01001654">
    <property type="protein sequence ID" value="KAE9001051.1"/>
    <property type="molecule type" value="Genomic_DNA"/>
</dbReference>
<feature type="compositionally biased region" description="Basic residues" evidence="4">
    <location>
        <begin position="34"/>
        <end position="55"/>
    </location>
</feature>
<dbReference type="Proteomes" id="UP000429607">
    <property type="component" value="Unassembled WGS sequence"/>
</dbReference>
<evidence type="ECO:0000256" key="1">
    <source>
        <dbReference type="ARBA" id="ARBA00004123"/>
    </source>
</evidence>
<comment type="similarity">
    <text evidence="2">Belongs to the THOC5 family.</text>
</comment>
<dbReference type="GO" id="GO:0003729">
    <property type="term" value="F:mRNA binding"/>
    <property type="evidence" value="ECO:0007669"/>
    <property type="project" value="TreeGrafter"/>
</dbReference>
<dbReference type="PANTHER" id="PTHR13375">
    <property type="entry name" value="FMS INTERACTING PROTEIN"/>
    <property type="match status" value="1"/>
</dbReference>